<name>A0A1G1KX60_9BACT</name>
<feature type="domain" description="RNA polymerase sigma-70 region 2" evidence="6">
    <location>
        <begin position="23"/>
        <end position="89"/>
    </location>
</feature>
<dbReference type="GO" id="GO:0003677">
    <property type="term" value="F:DNA binding"/>
    <property type="evidence" value="ECO:0007669"/>
    <property type="project" value="UniProtKB-KW"/>
</dbReference>
<dbReference type="InterPro" id="IPR013325">
    <property type="entry name" value="RNA_pol_sigma_r2"/>
</dbReference>
<keyword evidence="4" id="KW-0238">DNA-binding</keyword>
<evidence type="ECO:0000259" key="6">
    <source>
        <dbReference type="Pfam" id="PF04542"/>
    </source>
</evidence>
<dbReference type="CDD" id="cd06171">
    <property type="entry name" value="Sigma70_r4"/>
    <property type="match status" value="1"/>
</dbReference>
<dbReference type="Gene3D" id="1.10.1740.10">
    <property type="match status" value="1"/>
</dbReference>
<protein>
    <recommendedName>
        <fullName evidence="10">RNA polymerase subunit sigma-24</fullName>
    </recommendedName>
</protein>
<dbReference type="Proteomes" id="UP000178187">
    <property type="component" value="Unassembled WGS sequence"/>
</dbReference>
<reference evidence="8 9" key="1">
    <citation type="journal article" date="2016" name="Nat. Commun.">
        <title>Thousands of microbial genomes shed light on interconnected biogeochemical processes in an aquifer system.</title>
        <authorList>
            <person name="Anantharaman K."/>
            <person name="Brown C.T."/>
            <person name="Hug L.A."/>
            <person name="Sharon I."/>
            <person name="Castelle C.J."/>
            <person name="Probst A.J."/>
            <person name="Thomas B.C."/>
            <person name="Singh A."/>
            <person name="Wilkins M.J."/>
            <person name="Karaoz U."/>
            <person name="Brodie E.L."/>
            <person name="Williams K.H."/>
            <person name="Hubbard S.S."/>
            <person name="Banfield J.F."/>
        </authorList>
    </citation>
    <scope>NUCLEOTIDE SEQUENCE [LARGE SCALE GENOMIC DNA]</scope>
</reference>
<evidence type="ECO:0000256" key="5">
    <source>
        <dbReference type="ARBA" id="ARBA00023163"/>
    </source>
</evidence>
<dbReference type="GO" id="GO:0006352">
    <property type="term" value="P:DNA-templated transcription initiation"/>
    <property type="evidence" value="ECO:0007669"/>
    <property type="project" value="InterPro"/>
</dbReference>
<evidence type="ECO:0000256" key="2">
    <source>
        <dbReference type="ARBA" id="ARBA00023015"/>
    </source>
</evidence>
<dbReference type="InterPro" id="IPR039425">
    <property type="entry name" value="RNA_pol_sigma-70-like"/>
</dbReference>
<feature type="domain" description="RNA polymerase sigma factor 70 region 4 type 2" evidence="7">
    <location>
        <begin position="118"/>
        <end position="170"/>
    </location>
</feature>
<evidence type="ECO:0000256" key="3">
    <source>
        <dbReference type="ARBA" id="ARBA00023082"/>
    </source>
</evidence>
<dbReference type="Pfam" id="PF08281">
    <property type="entry name" value="Sigma70_r4_2"/>
    <property type="match status" value="1"/>
</dbReference>
<keyword evidence="2" id="KW-0805">Transcription regulation</keyword>
<organism evidence="8 9">
    <name type="scientific">Candidatus Danuiimicrobium aquiferis</name>
    <dbReference type="NCBI Taxonomy" id="1801832"/>
    <lineage>
        <taxon>Bacteria</taxon>
        <taxon>Pseudomonadati</taxon>
        <taxon>Candidatus Omnitrophota</taxon>
        <taxon>Candidatus Danuiimicrobium</taxon>
    </lineage>
</organism>
<dbReference type="InterPro" id="IPR036388">
    <property type="entry name" value="WH-like_DNA-bd_sf"/>
</dbReference>
<evidence type="ECO:0000256" key="1">
    <source>
        <dbReference type="ARBA" id="ARBA00010641"/>
    </source>
</evidence>
<evidence type="ECO:0008006" key="10">
    <source>
        <dbReference type="Google" id="ProtNLM"/>
    </source>
</evidence>
<sequence>MEDPDQYLVHEAQAGKKEAFGKLVDQYYEMVYAVAFGVVGNREDALDATQDVFTKVYQQLRRFEGNSKFKTWLYRVAVNVAIDIYRKRRPTEPVDESLHLESKIQSPGEHVRQNELMQLVKQALDELTPEHRAVLVMREWQDMSYEEIAEALGIEIGTVMSRIFYARKKIGEVLTLHIAKADV</sequence>
<comment type="similarity">
    <text evidence="1">Belongs to the sigma-70 factor family. ECF subfamily.</text>
</comment>
<dbReference type="AlphaFoldDB" id="A0A1G1KX60"/>
<dbReference type="NCBIfam" id="TIGR02937">
    <property type="entry name" value="sigma70-ECF"/>
    <property type="match status" value="1"/>
</dbReference>
<comment type="caution">
    <text evidence="8">The sequence shown here is derived from an EMBL/GenBank/DDBJ whole genome shotgun (WGS) entry which is preliminary data.</text>
</comment>
<dbReference type="Gene3D" id="1.10.10.10">
    <property type="entry name" value="Winged helix-like DNA-binding domain superfamily/Winged helix DNA-binding domain"/>
    <property type="match status" value="1"/>
</dbReference>
<dbReference type="InterPro" id="IPR007627">
    <property type="entry name" value="RNA_pol_sigma70_r2"/>
</dbReference>
<dbReference type="PANTHER" id="PTHR43133:SF8">
    <property type="entry name" value="RNA POLYMERASE SIGMA FACTOR HI_1459-RELATED"/>
    <property type="match status" value="1"/>
</dbReference>
<dbReference type="InterPro" id="IPR014284">
    <property type="entry name" value="RNA_pol_sigma-70_dom"/>
</dbReference>
<evidence type="ECO:0000256" key="4">
    <source>
        <dbReference type="ARBA" id="ARBA00023125"/>
    </source>
</evidence>
<evidence type="ECO:0000313" key="8">
    <source>
        <dbReference type="EMBL" id="OGW97520.1"/>
    </source>
</evidence>
<dbReference type="EMBL" id="MHFR01000041">
    <property type="protein sequence ID" value="OGW97520.1"/>
    <property type="molecule type" value="Genomic_DNA"/>
</dbReference>
<dbReference type="Pfam" id="PF04542">
    <property type="entry name" value="Sigma70_r2"/>
    <property type="match status" value="1"/>
</dbReference>
<proteinExistence type="inferred from homology"/>
<dbReference type="SUPFAM" id="SSF88946">
    <property type="entry name" value="Sigma2 domain of RNA polymerase sigma factors"/>
    <property type="match status" value="1"/>
</dbReference>
<evidence type="ECO:0000259" key="7">
    <source>
        <dbReference type="Pfam" id="PF08281"/>
    </source>
</evidence>
<evidence type="ECO:0000313" key="9">
    <source>
        <dbReference type="Proteomes" id="UP000178187"/>
    </source>
</evidence>
<dbReference type="InterPro" id="IPR013324">
    <property type="entry name" value="RNA_pol_sigma_r3/r4-like"/>
</dbReference>
<keyword evidence="3" id="KW-0731">Sigma factor</keyword>
<dbReference type="PANTHER" id="PTHR43133">
    <property type="entry name" value="RNA POLYMERASE ECF-TYPE SIGMA FACTO"/>
    <property type="match status" value="1"/>
</dbReference>
<dbReference type="SUPFAM" id="SSF88659">
    <property type="entry name" value="Sigma3 and sigma4 domains of RNA polymerase sigma factors"/>
    <property type="match status" value="1"/>
</dbReference>
<gene>
    <name evidence="8" type="ORF">A3G33_05030</name>
</gene>
<dbReference type="InterPro" id="IPR013249">
    <property type="entry name" value="RNA_pol_sigma70_r4_t2"/>
</dbReference>
<dbReference type="GO" id="GO:0016987">
    <property type="term" value="F:sigma factor activity"/>
    <property type="evidence" value="ECO:0007669"/>
    <property type="project" value="UniProtKB-KW"/>
</dbReference>
<keyword evidence="5" id="KW-0804">Transcription</keyword>
<accession>A0A1G1KX60</accession>